<dbReference type="InterPro" id="IPR019794">
    <property type="entry name" value="Peroxidases_AS"/>
</dbReference>
<accession>A0A4R2GIF0</accession>
<dbReference type="AlphaFoldDB" id="A0A4R2GIF0"/>
<gene>
    <name evidence="12" type="primary">katG</name>
    <name evidence="16" type="ORF">EV194_11063</name>
</gene>
<comment type="PTM">
    <text evidence="12">Formation of the three residue Trp-Tyr-Met cross-link is important for the catalase, but not the peroxidase activity of the enzyme.</text>
</comment>
<dbReference type="RefSeq" id="WP_132434404.1">
    <property type="nucleotide sequence ID" value="NZ_SLWK01000010.1"/>
</dbReference>
<evidence type="ECO:0000256" key="5">
    <source>
        <dbReference type="ARBA" id="ARBA00023004"/>
    </source>
</evidence>
<dbReference type="NCBIfam" id="TIGR00198">
    <property type="entry name" value="cat_per_HPI"/>
    <property type="match status" value="1"/>
</dbReference>
<evidence type="ECO:0000256" key="13">
    <source>
        <dbReference type="RuleBase" id="RU003451"/>
    </source>
</evidence>
<dbReference type="GO" id="GO:0070301">
    <property type="term" value="P:cellular response to hydrogen peroxide"/>
    <property type="evidence" value="ECO:0007669"/>
    <property type="project" value="TreeGrafter"/>
</dbReference>
<dbReference type="PANTHER" id="PTHR30555:SF0">
    <property type="entry name" value="CATALASE-PEROXIDASE"/>
    <property type="match status" value="1"/>
</dbReference>
<feature type="site" description="Transition state stabilizer" evidence="12">
    <location>
        <position position="98"/>
    </location>
</feature>
<evidence type="ECO:0000256" key="10">
    <source>
        <dbReference type="ARBA" id="ARBA00067012"/>
    </source>
</evidence>
<feature type="active site" description="Proton acceptor" evidence="12">
    <location>
        <position position="102"/>
    </location>
</feature>
<dbReference type="GO" id="GO:0042744">
    <property type="term" value="P:hydrogen peroxide catabolic process"/>
    <property type="evidence" value="ECO:0007669"/>
    <property type="project" value="UniProtKB-KW"/>
</dbReference>
<dbReference type="PROSITE" id="PS50873">
    <property type="entry name" value="PEROXIDASE_4"/>
    <property type="match status" value="1"/>
</dbReference>
<dbReference type="PROSITE" id="PS00435">
    <property type="entry name" value="PEROXIDASE_1"/>
    <property type="match status" value="1"/>
</dbReference>
<keyword evidence="1 12" id="KW-0575">Peroxidase</keyword>
<keyword evidence="2 12" id="KW-0349">Heme</keyword>
<keyword evidence="3 12" id="KW-0479">Metal-binding</keyword>
<dbReference type="PRINTS" id="PR00460">
    <property type="entry name" value="BPEROXIDASE"/>
</dbReference>
<dbReference type="GO" id="GO:0004096">
    <property type="term" value="F:catalase activity"/>
    <property type="evidence" value="ECO:0007669"/>
    <property type="project" value="UniProtKB-UniRule"/>
</dbReference>
<comment type="caution">
    <text evidence="12">Lacks conserved residue(s) required for the propagation of feature annotation.</text>
</comment>
<sequence length="735" mass="81513">MEDNSKKVSKCPVTGATGKHTVGASGTKNRDWWPNQLKLNLLRQNSSLSNPMGQEFDYAKEFQKLDYAGLKKDLHKLMTDSQEWWPADFGHYGPLFIRMAWHSAGTYRTGDGRGGGGTGQQRFAPLNSWPDNVNLDKARRLLWPIKQKYGQKISWADLMILAGNVALESMGFKTLGFAGGRADVWEPEEDVYWGSEAEWLADDDRDLDLKKGENPLAAVQMGLIYVNPEGPGGKPDPVAAAKDIRNTFARMAMNDEETVALIAGGHTFGKTHGAGDAAHVGKEPEAADIEEQGLGWKSTFGTGKGGDTITSGIEVTWTQTPAKWSYYFFDNLFKYDWELTKSPAGAYQWEAKGAGKVIPDAHDPSKKHYPTMLTTDLSLRFDPEYEKISRRFWENPLEFADAFAKAWFKLTHRDMGPTTRYLGPEVPKELFVWQDPIPAVDHQLVDEKDVESLKTKVLGAGLSVSELVSTAWASASTFRGSDMRGGANGARIRLAPQKDWEVNNPAQLKKVLKKLEAIQEEFNGSQKGDKKVSLADLIVIAGCAGVEKAAKAAGVDIKVPFTPGRMDASAEQTDVESFAFLEPAADGWRNYLKKKYSVRTEELLIDKAQLLTLTSPEMTVLVGGMRVLNTNWDGSKHGVFTASPEVLTNDFFVNLLDLNTVWKPIDDSKEVFEGHDRATGKVKWTGTRVDLIFGSNSELRSLAEVYGSADAKEKFVKDFVAAWNKVMNLDRFDLK</sequence>
<evidence type="ECO:0000259" key="15">
    <source>
        <dbReference type="PROSITE" id="PS50873"/>
    </source>
</evidence>
<dbReference type="Gene3D" id="1.10.420.10">
    <property type="entry name" value="Peroxidase, domain 2"/>
    <property type="match status" value="2"/>
</dbReference>
<keyword evidence="17" id="KW-1185">Reference proteome</keyword>
<evidence type="ECO:0000256" key="6">
    <source>
        <dbReference type="ARBA" id="ARBA00023324"/>
    </source>
</evidence>
<dbReference type="InterPro" id="IPR019793">
    <property type="entry name" value="Peroxidases_heam-ligand_BS"/>
</dbReference>
<evidence type="ECO:0000256" key="4">
    <source>
        <dbReference type="ARBA" id="ARBA00023002"/>
    </source>
</evidence>
<comment type="cofactor">
    <cofactor evidence="12">
        <name>heme b</name>
        <dbReference type="ChEBI" id="CHEBI:60344"/>
    </cofactor>
    <text evidence="12">Binds 1 heme b (iron(II)-protoporphyrin IX) group per dimer.</text>
</comment>
<dbReference type="Pfam" id="PF00141">
    <property type="entry name" value="peroxidase"/>
    <property type="match status" value="2"/>
</dbReference>
<feature type="region of interest" description="Disordered" evidence="14">
    <location>
        <begin position="1"/>
        <end position="29"/>
    </location>
</feature>
<dbReference type="EC" id="1.11.1.21" evidence="10 12"/>
<feature type="cross-link" description="Tryptophyl-tyrosyl-methioninium (Tyr-Met) (with Trp-101)" evidence="12">
    <location>
        <begin position="225"/>
        <end position="251"/>
    </location>
</feature>
<dbReference type="PANTHER" id="PTHR30555">
    <property type="entry name" value="HYDROPEROXIDASE I, BIFUNCTIONAL CATALASE-PEROXIDASE"/>
    <property type="match status" value="1"/>
</dbReference>
<dbReference type="HAMAP" id="MF_01961">
    <property type="entry name" value="Catal_peroxid"/>
    <property type="match status" value="1"/>
</dbReference>
<evidence type="ECO:0000256" key="2">
    <source>
        <dbReference type="ARBA" id="ARBA00022617"/>
    </source>
</evidence>
<dbReference type="InterPro" id="IPR002016">
    <property type="entry name" value="Haem_peroxidase"/>
</dbReference>
<dbReference type="GO" id="GO:0020037">
    <property type="term" value="F:heme binding"/>
    <property type="evidence" value="ECO:0007669"/>
    <property type="project" value="InterPro"/>
</dbReference>
<dbReference type="FunFam" id="1.10.520.10:FF:000002">
    <property type="entry name" value="Catalase-peroxidase"/>
    <property type="match status" value="1"/>
</dbReference>
<evidence type="ECO:0000256" key="12">
    <source>
        <dbReference type="HAMAP-Rule" id="MF_01961"/>
    </source>
</evidence>
<keyword evidence="6 12" id="KW-0376">Hydrogen peroxide</keyword>
<comment type="caution">
    <text evidence="16">The sequence shown here is derived from an EMBL/GenBank/DDBJ whole genome shotgun (WGS) entry which is preliminary data.</text>
</comment>
<feature type="domain" description="Plant heme peroxidase family profile" evidence="15">
    <location>
        <begin position="135"/>
        <end position="430"/>
    </location>
</feature>
<dbReference type="CDD" id="cd08200">
    <property type="entry name" value="catalase_peroxidase_2"/>
    <property type="match status" value="1"/>
</dbReference>
<evidence type="ECO:0000256" key="8">
    <source>
        <dbReference type="ARBA" id="ARBA00051651"/>
    </source>
</evidence>
<evidence type="ECO:0000313" key="16">
    <source>
        <dbReference type="EMBL" id="TCO07064.1"/>
    </source>
</evidence>
<evidence type="ECO:0000256" key="9">
    <source>
        <dbReference type="ARBA" id="ARBA00060838"/>
    </source>
</evidence>
<comment type="subunit">
    <text evidence="12">Homodimer or homotetramer.</text>
</comment>
<evidence type="ECO:0000256" key="11">
    <source>
        <dbReference type="ARBA" id="ARBA00074141"/>
    </source>
</evidence>
<evidence type="ECO:0000313" key="17">
    <source>
        <dbReference type="Proteomes" id="UP000295221"/>
    </source>
</evidence>
<dbReference type="PRINTS" id="PR00458">
    <property type="entry name" value="PEROXIDASE"/>
</dbReference>
<dbReference type="InterPro" id="IPR010255">
    <property type="entry name" value="Haem_peroxidase_sf"/>
</dbReference>
<organism evidence="16 17">
    <name type="scientific">Natronoflexus pectinivorans</name>
    <dbReference type="NCBI Taxonomy" id="682526"/>
    <lineage>
        <taxon>Bacteria</taxon>
        <taxon>Pseudomonadati</taxon>
        <taxon>Bacteroidota</taxon>
        <taxon>Bacteroidia</taxon>
        <taxon>Marinilabiliales</taxon>
        <taxon>Marinilabiliaceae</taxon>
        <taxon>Natronoflexus</taxon>
    </lineage>
</organism>
<comment type="similarity">
    <text evidence="9 12 13">Belongs to the peroxidase family. Peroxidase/catalase subfamily.</text>
</comment>
<dbReference type="FunFam" id="1.10.420.10:FF:000004">
    <property type="entry name" value="Catalase-peroxidase"/>
    <property type="match status" value="1"/>
</dbReference>
<evidence type="ECO:0000256" key="1">
    <source>
        <dbReference type="ARBA" id="ARBA00022559"/>
    </source>
</evidence>
<comment type="catalytic activity">
    <reaction evidence="7 12 13">
        <text>2 H2O2 = O2 + 2 H2O</text>
        <dbReference type="Rhea" id="RHEA:20309"/>
        <dbReference type="ChEBI" id="CHEBI:15377"/>
        <dbReference type="ChEBI" id="CHEBI:15379"/>
        <dbReference type="ChEBI" id="CHEBI:16240"/>
        <dbReference type="EC" id="1.11.1.21"/>
    </reaction>
</comment>
<reference evidence="16 17" key="1">
    <citation type="submission" date="2019-03" db="EMBL/GenBank/DDBJ databases">
        <title>Genomic Encyclopedia of Type Strains, Phase IV (KMG-IV): sequencing the most valuable type-strain genomes for metagenomic binning, comparative biology and taxonomic classification.</title>
        <authorList>
            <person name="Goeker M."/>
        </authorList>
    </citation>
    <scope>NUCLEOTIDE SEQUENCE [LARGE SCALE GENOMIC DNA]</scope>
    <source>
        <strain evidence="16 17">DSM 24179</strain>
    </source>
</reference>
<name>A0A4R2GIF0_9BACT</name>
<dbReference type="FunFam" id="1.10.520.10:FF:000004">
    <property type="entry name" value="Catalase-peroxidase"/>
    <property type="match status" value="1"/>
</dbReference>
<evidence type="ECO:0000256" key="7">
    <source>
        <dbReference type="ARBA" id="ARBA00049145"/>
    </source>
</evidence>
<comment type="catalytic activity">
    <reaction evidence="8 12 13">
        <text>H2O2 + AH2 = A + 2 H2O</text>
        <dbReference type="Rhea" id="RHEA:30275"/>
        <dbReference type="ChEBI" id="CHEBI:13193"/>
        <dbReference type="ChEBI" id="CHEBI:15377"/>
        <dbReference type="ChEBI" id="CHEBI:16240"/>
        <dbReference type="ChEBI" id="CHEBI:17499"/>
        <dbReference type="EC" id="1.11.1.21"/>
    </reaction>
</comment>
<dbReference type="OrthoDB" id="9759743at2"/>
<dbReference type="EMBL" id="SLWK01000010">
    <property type="protein sequence ID" value="TCO07064.1"/>
    <property type="molecule type" value="Genomic_DNA"/>
</dbReference>
<feature type="binding site" description="axial binding residue" evidence="12">
    <location>
        <position position="266"/>
    </location>
    <ligand>
        <name>heme b</name>
        <dbReference type="ChEBI" id="CHEBI:60344"/>
    </ligand>
    <ligandPart>
        <name>Fe</name>
        <dbReference type="ChEBI" id="CHEBI:18248"/>
    </ligandPart>
</feature>
<dbReference type="GO" id="GO:0046872">
    <property type="term" value="F:metal ion binding"/>
    <property type="evidence" value="ECO:0007669"/>
    <property type="project" value="UniProtKB-KW"/>
</dbReference>
<dbReference type="SUPFAM" id="SSF48113">
    <property type="entry name" value="Heme-dependent peroxidases"/>
    <property type="match status" value="2"/>
</dbReference>
<keyword evidence="5 12" id="KW-0408">Iron</keyword>
<dbReference type="FunFam" id="1.10.420.10:FF:000002">
    <property type="entry name" value="Catalase-peroxidase"/>
    <property type="match status" value="1"/>
</dbReference>
<dbReference type="Proteomes" id="UP000295221">
    <property type="component" value="Unassembled WGS sequence"/>
</dbReference>
<evidence type="ECO:0000256" key="3">
    <source>
        <dbReference type="ARBA" id="ARBA00022723"/>
    </source>
</evidence>
<proteinExistence type="inferred from homology"/>
<protein>
    <recommendedName>
        <fullName evidence="11 12">Catalase-peroxidase</fullName>
        <shortName evidence="12">CP</shortName>
        <ecNumber evidence="10 12">1.11.1.21</ecNumber>
    </recommendedName>
    <alternativeName>
        <fullName evidence="12">Peroxidase/catalase</fullName>
    </alternativeName>
</protein>
<dbReference type="CDD" id="cd00649">
    <property type="entry name" value="catalase_peroxidase_1"/>
    <property type="match status" value="1"/>
</dbReference>
<dbReference type="GO" id="GO:0005829">
    <property type="term" value="C:cytosol"/>
    <property type="evidence" value="ECO:0007669"/>
    <property type="project" value="TreeGrafter"/>
</dbReference>
<dbReference type="InterPro" id="IPR000763">
    <property type="entry name" value="Catalase_peroxidase"/>
</dbReference>
<evidence type="ECO:0000256" key="14">
    <source>
        <dbReference type="SAM" id="MobiDB-lite"/>
    </source>
</evidence>
<dbReference type="NCBIfam" id="NF011635">
    <property type="entry name" value="PRK15061.1"/>
    <property type="match status" value="1"/>
</dbReference>
<comment type="function">
    <text evidence="12">Bifunctional enzyme with both catalase and broad-spectrum peroxidase activity.</text>
</comment>
<dbReference type="Gene3D" id="1.10.520.10">
    <property type="match status" value="2"/>
</dbReference>
<dbReference type="PROSITE" id="PS00436">
    <property type="entry name" value="PEROXIDASE_2"/>
    <property type="match status" value="1"/>
</dbReference>
<keyword evidence="4 12" id="KW-0560">Oxidoreductase</keyword>